<name>A0A1F7YJN4_9BACT</name>
<gene>
    <name evidence="1" type="ORF">A2628_01805</name>
</gene>
<sequence length="186" mass="21483">MTRYEVITGESSRKDAHNQDDLFERWLIKRGGELRPYQEIVPPRLNNDQLLFTMNLENIASARTQQKLTLSFSRKIESLLGGIDKRNARLKRNLVAKREELLPYLRASNKFISEWSSFSSRSVLGKLIDSKDPDLAAYAQVAMNILENGNGKLKEDPKKAKQFGEICDHIRDVMMDRTLRERGTEK</sequence>
<reference evidence="1 2" key="1">
    <citation type="journal article" date="2016" name="Nat. Commun.">
        <title>Thousands of microbial genomes shed light on interconnected biogeochemical processes in an aquifer system.</title>
        <authorList>
            <person name="Anantharaman K."/>
            <person name="Brown C.T."/>
            <person name="Hug L.A."/>
            <person name="Sharon I."/>
            <person name="Castelle C.J."/>
            <person name="Probst A.J."/>
            <person name="Thomas B.C."/>
            <person name="Singh A."/>
            <person name="Wilkins M.J."/>
            <person name="Karaoz U."/>
            <person name="Brodie E.L."/>
            <person name="Williams K.H."/>
            <person name="Hubbard S.S."/>
            <person name="Banfield J.F."/>
        </authorList>
    </citation>
    <scope>NUCLEOTIDE SEQUENCE [LARGE SCALE GENOMIC DNA]</scope>
</reference>
<comment type="caution">
    <text evidence="1">The sequence shown here is derived from an EMBL/GenBank/DDBJ whole genome shotgun (WGS) entry which is preliminary data.</text>
</comment>
<dbReference type="EMBL" id="MGGL01000004">
    <property type="protein sequence ID" value="OGM27503.1"/>
    <property type="molecule type" value="Genomic_DNA"/>
</dbReference>
<protein>
    <submittedName>
        <fullName evidence="1">Uncharacterized protein</fullName>
    </submittedName>
</protein>
<organism evidence="1 2">
    <name type="scientific">Candidatus Woesebacteria bacterium RIFCSPHIGHO2_01_FULL_40_22</name>
    <dbReference type="NCBI Taxonomy" id="1802499"/>
    <lineage>
        <taxon>Bacteria</taxon>
        <taxon>Candidatus Woeseibacteriota</taxon>
    </lineage>
</organism>
<dbReference type="AlphaFoldDB" id="A0A1F7YJN4"/>
<evidence type="ECO:0000313" key="1">
    <source>
        <dbReference type="EMBL" id="OGM27503.1"/>
    </source>
</evidence>
<accession>A0A1F7YJN4</accession>
<dbReference type="Proteomes" id="UP000179221">
    <property type="component" value="Unassembled WGS sequence"/>
</dbReference>
<proteinExistence type="predicted"/>
<evidence type="ECO:0000313" key="2">
    <source>
        <dbReference type="Proteomes" id="UP000179221"/>
    </source>
</evidence>